<dbReference type="InParanoid" id="G3J898"/>
<keyword evidence="2" id="KW-1133">Transmembrane helix</keyword>
<dbReference type="HOGENOM" id="CLU_754420_0_0_1"/>
<reference evidence="3 4" key="1">
    <citation type="journal article" date="2011" name="Genome Biol.">
        <title>Genome sequence of the insect pathogenic fungus Cordyceps militaris, a valued traditional Chinese medicine.</title>
        <authorList>
            <person name="Zheng P."/>
            <person name="Xia Y."/>
            <person name="Xiao G."/>
            <person name="Xiong C."/>
            <person name="Hu X."/>
            <person name="Zhang S."/>
            <person name="Zheng H."/>
            <person name="Huang Y."/>
            <person name="Zhou Y."/>
            <person name="Wang S."/>
            <person name="Zhao G.P."/>
            <person name="Liu X."/>
            <person name="St Leger R.J."/>
            <person name="Wang C."/>
        </authorList>
    </citation>
    <scope>NUCLEOTIDE SEQUENCE [LARGE SCALE GENOMIC DNA]</scope>
    <source>
        <strain evidence="3 4">CM01</strain>
    </source>
</reference>
<dbReference type="VEuPathDB" id="FungiDB:CCM_03008"/>
<keyword evidence="2" id="KW-0472">Membrane</keyword>
<dbReference type="RefSeq" id="XP_006668223.1">
    <property type="nucleotide sequence ID" value="XM_006668160.1"/>
</dbReference>
<feature type="compositionally biased region" description="Low complexity" evidence="1">
    <location>
        <begin position="311"/>
        <end position="332"/>
    </location>
</feature>
<protein>
    <submittedName>
        <fullName evidence="3">Uncharacterized protein</fullName>
    </submittedName>
</protein>
<organism evidence="3 4">
    <name type="scientific">Cordyceps militaris (strain CM01)</name>
    <name type="common">Caterpillar fungus</name>
    <dbReference type="NCBI Taxonomy" id="983644"/>
    <lineage>
        <taxon>Eukaryota</taxon>
        <taxon>Fungi</taxon>
        <taxon>Dikarya</taxon>
        <taxon>Ascomycota</taxon>
        <taxon>Pezizomycotina</taxon>
        <taxon>Sordariomycetes</taxon>
        <taxon>Hypocreomycetidae</taxon>
        <taxon>Hypocreales</taxon>
        <taxon>Cordycipitaceae</taxon>
        <taxon>Cordyceps</taxon>
    </lineage>
</organism>
<dbReference type="OrthoDB" id="4492972at2759"/>
<name>G3J898_CORMM</name>
<keyword evidence="2" id="KW-0812">Transmembrane</keyword>
<evidence type="ECO:0000313" key="3">
    <source>
        <dbReference type="EMBL" id="EGX94737.1"/>
    </source>
</evidence>
<feature type="compositionally biased region" description="Low complexity" evidence="1">
    <location>
        <begin position="1"/>
        <end position="16"/>
    </location>
</feature>
<accession>G3J898</accession>
<dbReference type="GeneID" id="18165035"/>
<feature type="transmembrane region" description="Helical" evidence="2">
    <location>
        <begin position="126"/>
        <end position="145"/>
    </location>
</feature>
<evidence type="ECO:0000313" key="4">
    <source>
        <dbReference type="Proteomes" id="UP000001610"/>
    </source>
</evidence>
<feature type="region of interest" description="Disordered" evidence="1">
    <location>
        <begin position="1"/>
        <end position="20"/>
    </location>
</feature>
<dbReference type="EMBL" id="JH126400">
    <property type="protein sequence ID" value="EGX94737.1"/>
    <property type="molecule type" value="Genomic_DNA"/>
</dbReference>
<feature type="region of interest" description="Disordered" evidence="1">
    <location>
        <begin position="187"/>
        <end position="222"/>
    </location>
</feature>
<dbReference type="eggNOG" id="ENOG502SAXD">
    <property type="taxonomic scope" value="Eukaryota"/>
</dbReference>
<dbReference type="Proteomes" id="UP000001610">
    <property type="component" value="Unassembled WGS sequence"/>
</dbReference>
<feature type="region of interest" description="Disordered" evidence="1">
    <location>
        <begin position="270"/>
        <end position="334"/>
    </location>
</feature>
<keyword evidence="4" id="KW-1185">Reference proteome</keyword>
<dbReference type="KEGG" id="cmt:CCM_03008"/>
<evidence type="ECO:0000256" key="1">
    <source>
        <dbReference type="SAM" id="MobiDB-lite"/>
    </source>
</evidence>
<sequence length="367" mass="40010">MNSTTNDSTTHTSYHSKYPDMPGVSQPPKLGLFSVQQNPGPLQVLTCDYLFLCRLPRILQRTEEKSANYTSLQHTSVDLPCAPILYHPIFCRSFPSLINTSRSSPFIPIVLPSSLCSPIMALLNPLYALFAPVLFIVAVPMALFAGVTTTLAFSVLICRGLLVYLDLALTYVHRVLNGLQVPSRLHQAAASSDPPSPTPSYLALRQHRRRRRPSSVSILSGGTATPVNDVGLGLTPSIGAERDYEGLGGWRVGDDDIWTTINSRLELPDHRQHARHHHRSPSAGGASTPGEGGFLMMKRRTRSPETKINKAPVSAAPVSPNSSRIRTSSTSRVGFGPSLTQEGYFSLVMSPKMASRMAAKKPATQHY</sequence>
<evidence type="ECO:0000256" key="2">
    <source>
        <dbReference type="SAM" id="Phobius"/>
    </source>
</evidence>
<dbReference type="AlphaFoldDB" id="G3J898"/>
<gene>
    <name evidence="3" type="ORF">CCM_03008</name>
</gene>
<proteinExistence type="predicted"/>